<keyword evidence="7" id="KW-1185">Reference proteome</keyword>
<dbReference type="InterPro" id="IPR051553">
    <property type="entry name" value="Ran_GTPase-activating"/>
</dbReference>
<evidence type="ECO:0000256" key="3">
    <source>
        <dbReference type="PROSITE-ProRule" id="PRU00235"/>
    </source>
</evidence>
<comment type="caution">
    <text evidence="6">The sequence shown here is derived from an EMBL/GenBank/DDBJ whole genome shotgun (WGS) entry which is preliminary data.</text>
</comment>
<feature type="repeat" description="RCC1" evidence="3">
    <location>
        <begin position="219"/>
        <end position="276"/>
    </location>
</feature>
<evidence type="ECO:0000313" key="7">
    <source>
        <dbReference type="Proteomes" id="UP000789595"/>
    </source>
</evidence>
<dbReference type="AlphaFoldDB" id="A0A8J2SU44"/>
<evidence type="ECO:0000256" key="4">
    <source>
        <dbReference type="SAM" id="MobiDB-lite"/>
    </source>
</evidence>
<dbReference type="Pfam" id="PF25390">
    <property type="entry name" value="WD40_RLD"/>
    <property type="match status" value="1"/>
</dbReference>
<feature type="repeat" description="RCC1" evidence="3">
    <location>
        <begin position="448"/>
        <end position="499"/>
    </location>
</feature>
<dbReference type="PANTHER" id="PTHR45982">
    <property type="entry name" value="REGULATOR OF CHROMOSOME CONDENSATION"/>
    <property type="match status" value="1"/>
</dbReference>
<feature type="repeat" description="RCC1" evidence="3">
    <location>
        <begin position="168"/>
        <end position="218"/>
    </location>
</feature>
<evidence type="ECO:0000259" key="5">
    <source>
        <dbReference type="Pfam" id="PF25390"/>
    </source>
</evidence>
<dbReference type="PROSITE" id="PS50012">
    <property type="entry name" value="RCC1_3"/>
    <property type="match status" value="7"/>
</dbReference>
<sequence length="501" mass="53139">MGKRRNEDAQISKAEYARREAKPTQGGGAFPRADAATLAQRRLVSPFSSRDSRPLAREAYSTRIASLNKSFSTFAETALTSSPKEAIVDAARDYVRYAEQLEARFLPKRTEVLSFGSGDCGQLAHSSTLEDENDTVVAKPRVVKALTNKVVAQLSCGGLHNVAVTLDGVCFTWGCNDEGSLGREGDESLLYMPGAVSLPEKVTCVAAGGSQTFAVTLSGKVYGWGCYKDKEGKQWFDAPGTLAPKRKQTTPLLIPSLKNITNVATGAAFNAALTANGDCLTWGLGEVGQLGRSVRDVKVNDEYDLDSLRNDHLTPRKVDFGEKVKVLGCGAYHLLAATELGLLSCGLNNYGQLGDGSTTDRTRPVLVKGLEDRAIAELCGGEHHTLCLLGDGTVKAWGRADYGQLGAGRSEAEKAGSLRETPGDVPGLKDVKSIACGDHHNLALDAEGSVKAWGYGDMNALGLGRARDEFAPKLLEFGVPCTITQVAGGGQHSMVVAAVAD</sequence>
<gene>
    <name evidence="6" type="ORF">PECAL_4P02820</name>
</gene>
<feature type="repeat" description="RCC1" evidence="3">
    <location>
        <begin position="392"/>
        <end position="447"/>
    </location>
</feature>
<feature type="domain" description="RCC1-like" evidence="5">
    <location>
        <begin position="111"/>
        <end position="495"/>
    </location>
</feature>
<reference evidence="6" key="1">
    <citation type="submission" date="2021-11" db="EMBL/GenBank/DDBJ databases">
        <authorList>
            <consortium name="Genoscope - CEA"/>
            <person name="William W."/>
        </authorList>
    </citation>
    <scope>NUCLEOTIDE SEQUENCE</scope>
</reference>
<feature type="repeat" description="RCC1" evidence="3">
    <location>
        <begin position="110"/>
        <end position="167"/>
    </location>
</feature>
<dbReference type="OrthoDB" id="61110at2759"/>
<dbReference type="Gene3D" id="2.130.10.30">
    <property type="entry name" value="Regulator of chromosome condensation 1/beta-lactamase-inhibitor protein II"/>
    <property type="match status" value="1"/>
</dbReference>
<evidence type="ECO:0000256" key="2">
    <source>
        <dbReference type="ARBA" id="ARBA00022737"/>
    </source>
</evidence>
<dbReference type="InterPro" id="IPR009091">
    <property type="entry name" value="RCC1/BLIP-II"/>
</dbReference>
<dbReference type="PROSITE" id="PS00626">
    <property type="entry name" value="RCC1_2"/>
    <property type="match status" value="1"/>
</dbReference>
<dbReference type="Proteomes" id="UP000789595">
    <property type="component" value="Unassembled WGS sequence"/>
</dbReference>
<keyword evidence="2" id="KW-0677">Repeat</keyword>
<dbReference type="EMBL" id="CAKKNE010000004">
    <property type="protein sequence ID" value="CAH0373109.1"/>
    <property type="molecule type" value="Genomic_DNA"/>
</dbReference>
<keyword evidence="1" id="KW-0344">Guanine-nucleotide releasing factor</keyword>
<evidence type="ECO:0000313" key="6">
    <source>
        <dbReference type="EMBL" id="CAH0373109.1"/>
    </source>
</evidence>
<name>A0A8J2SU44_9STRA</name>
<feature type="compositionally biased region" description="Basic and acidic residues" evidence="4">
    <location>
        <begin position="1"/>
        <end position="22"/>
    </location>
</feature>
<dbReference type="InterPro" id="IPR000408">
    <property type="entry name" value="Reg_chr_condens"/>
</dbReference>
<dbReference type="GO" id="GO:0005085">
    <property type="term" value="F:guanyl-nucleotide exchange factor activity"/>
    <property type="evidence" value="ECO:0007669"/>
    <property type="project" value="TreeGrafter"/>
</dbReference>
<organism evidence="6 7">
    <name type="scientific">Pelagomonas calceolata</name>
    <dbReference type="NCBI Taxonomy" id="35677"/>
    <lineage>
        <taxon>Eukaryota</taxon>
        <taxon>Sar</taxon>
        <taxon>Stramenopiles</taxon>
        <taxon>Ochrophyta</taxon>
        <taxon>Pelagophyceae</taxon>
        <taxon>Pelagomonadales</taxon>
        <taxon>Pelagomonadaceae</taxon>
        <taxon>Pelagomonas</taxon>
    </lineage>
</organism>
<dbReference type="GO" id="GO:0005737">
    <property type="term" value="C:cytoplasm"/>
    <property type="evidence" value="ECO:0007669"/>
    <property type="project" value="TreeGrafter"/>
</dbReference>
<dbReference type="PRINTS" id="PR00633">
    <property type="entry name" value="RCCNDNSATION"/>
</dbReference>
<proteinExistence type="predicted"/>
<feature type="region of interest" description="Disordered" evidence="4">
    <location>
        <begin position="1"/>
        <end position="32"/>
    </location>
</feature>
<dbReference type="SUPFAM" id="SSF50985">
    <property type="entry name" value="RCC1/BLIP-II"/>
    <property type="match status" value="1"/>
</dbReference>
<feature type="repeat" description="RCC1" evidence="3">
    <location>
        <begin position="340"/>
        <end position="391"/>
    </location>
</feature>
<dbReference type="InterPro" id="IPR058923">
    <property type="entry name" value="RCC1-like_dom"/>
</dbReference>
<dbReference type="PANTHER" id="PTHR45982:SF1">
    <property type="entry name" value="REGULATOR OF CHROMOSOME CONDENSATION"/>
    <property type="match status" value="1"/>
</dbReference>
<feature type="repeat" description="RCC1" evidence="3">
    <location>
        <begin position="277"/>
        <end position="340"/>
    </location>
</feature>
<protein>
    <recommendedName>
        <fullName evidence="5">RCC1-like domain-containing protein</fullName>
    </recommendedName>
</protein>
<accession>A0A8J2SU44</accession>
<evidence type="ECO:0000256" key="1">
    <source>
        <dbReference type="ARBA" id="ARBA00022658"/>
    </source>
</evidence>